<feature type="transmembrane region" description="Helical" evidence="9">
    <location>
        <begin position="184"/>
        <end position="211"/>
    </location>
</feature>
<evidence type="ECO:0000313" key="11">
    <source>
        <dbReference type="EMBL" id="ASV88793.1"/>
    </source>
</evidence>
<evidence type="ECO:0000256" key="7">
    <source>
        <dbReference type="ARBA" id="ARBA00022989"/>
    </source>
</evidence>
<keyword evidence="11" id="KW-0614">Plasmid</keyword>
<dbReference type="InterPro" id="IPR036259">
    <property type="entry name" value="MFS_trans_sf"/>
</dbReference>
<feature type="transmembrane region" description="Helical" evidence="9">
    <location>
        <begin position="84"/>
        <end position="107"/>
    </location>
</feature>
<dbReference type="InterPro" id="IPR020846">
    <property type="entry name" value="MFS_dom"/>
</dbReference>
<keyword evidence="6" id="KW-0769">Symport</keyword>
<organism evidence="11 12">
    <name type="scientific">Ochrobactrum quorumnocens</name>
    <dbReference type="NCBI Taxonomy" id="271865"/>
    <lineage>
        <taxon>Bacteria</taxon>
        <taxon>Pseudomonadati</taxon>
        <taxon>Pseudomonadota</taxon>
        <taxon>Alphaproteobacteria</taxon>
        <taxon>Hyphomicrobiales</taxon>
        <taxon>Brucellaceae</taxon>
        <taxon>Brucella/Ochrobactrum group</taxon>
        <taxon>Ochrobactrum</taxon>
    </lineage>
</organism>
<keyword evidence="4" id="KW-1003">Cell membrane</keyword>
<feature type="transmembrane region" description="Helical" evidence="9">
    <location>
        <begin position="311"/>
        <end position="331"/>
    </location>
</feature>
<feature type="transmembrane region" description="Helical" evidence="9">
    <location>
        <begin position="223"/>
        <end position="240"/>
    </location>
</feature>
<feature type="transmembrane region" description="Helical" evidence="9">
    <location>
        <begin position="143"/>
        <end position="163"/>
    </location>
</feature>
<evidence type="ECO:0000256" key="9">
    <source>
        <dbReference type="SAM" id="Phobius"/>
    </source>
</evidence>
<feature type="transmembrane region" description="Helical" evidence="9">
    <location>
        <begin position="338"/>
        <end position="358"/>
    </location>
</feature>
<dbReference type="SUPFAM" id="SSF103473">
    <property type="entry name" value="MFS general substrate transporter"/>
    <property type="match status" value="1"/>
</dbReference>
<evidence type="ECO:0000256" key="3">
    <source>
        <dbReference type="ARBA" id="ARBA00022448"/>
    </source>
</evidence>
<accession>A0A248UPL5</accession>
<name>A0A248UPL5_9HYPH</name>
<evidence type="ECO:0000256" key="1">
    <source>
        <dbReference type="ARBA" id="ARBA00004651"/>
    </source>
</evidence>
<evidence type="ECO:0000256" key="4">
    <source>
        <dbReference type="ARBA" id="ARBA00022475"/>
    </source>
</evidence>
<evidence type="ECO:0000313" key="12">
    <source>
        <dbReference type="Proteomes" id="UP000215256"/>
    </source>
</evidence>
<sequence>MAVVVTATIGGVMSVIVDQNGKNILFTTTEIDVDQEVSVSQKALRKVLIASSLGNFVEWFDYASYGYLATIIAVVFFPDISHSAALMATFAIFAISFIIRPIGGIIWGSIGDRLGRRTALSFSILIMSGATTLIALLPTYAQIGLMAPGLLLLLRMVQGFSASGEYAGATSFIAEYSPPYKRGLYTSLVPASTAAGLLAGSLMAAGLFGLLTPEQMKSFGWRLPFLLALPLGLIGIYIRLKIEDTPKFRELETNHRVIETPAKEIFTTYRREVITSIGVTSLNAVGFYLILSYMPTYLITELQVGETEAFLTVSISLAVYVFSIFAMGAISDRIGRKVALISASVLFIILTVPLFALLDDATLTGIILIQIAFGILLTVNDGTLPCFLTEIFPTRVRYSGFAFSFNTAQAFLGGTAPLIATFLIEVTGSKLAPAWYLVAIAAVSLIAMRGAKETAGKPLVD</sequence>
<dbReference type="PANTHER" id="PTHR43528:SF1">
    <property type="entry name" value="ALPHA-KETOGLUTARATE PERMEASE"/>
    <property type="match status" value="1"/>
</dbReference>
<feature type="transmembrane region" description="Helical" evidence="9">
    <location>
        <begin position="273"/>
        <end position="291"/>
    </location>
</feature>
<keyword evidence="5 9" id="KW-0812">Transmembrane</keyword>
<dbReference type="AlphaFoldDB" id="A0A248UPL5"/>
<proteinExistence type="inferred from homology"/>
<dbReference type="InterPro" id="IPR011701">
    <property type="entry name" value="MFS"/>
</dbReference>
<dbReference type="FunFam" id="1.20.1250.20:FF:000001">
    <property type="entry name" value="Dicarboxylate MFS transporter"/>
    <property type="match status" value="1"/>
</dbReference>
<evidence type="ECO:0000256" key="2">
    <source>
        <dbReference type="ARBA" id="ARBA00008240"/>
    </source>
</evidence>
<dbReference type="Gene3D" id="1.20.1250.20">
    <property type="entry name" value="MFS general substrate transporter like domains"/>
    <property type="match status" value="2"/>
</dbReference>
<feature type="domain" description="Major facilitator superfamily (MFS) profile" evidence="10">
    <location>
        <begin position="47"/>
        <end position="456"/>
    </location>
</feature>
<evidence type="ECO:0000256" key="8">
    <source>
        <dbReference type="ARBA" id="ARBA00023136"/>
    </source>
</evidence>
<comment type="similarity">
    <text evidence="2">Belongs to the major facilitator superfamily. Metabolite:H+ Symporter (MHS) family (TC 2.A.1.6) family.</text>
</comment>
<feature type="transmembrane region" description="Helical" evidence="9">
    <location>
        <begin position="364"/>
        <end position="388"/>
    </location>
</feature>
<gene>
    <name evidence="11" type="ORF">CES85_3140</name>
</gene>
<reference evidence="11 12" key="1">
    <citation type="submission" date="2017-07" db="EMBL/GenBank/DDBJ databases">
        <title>Phylogenetic study on the rhizospheric bacterium Ochrobactrum sp. A44.</title>
        <authorList>
            <person name="Krzyzanowska D.M."/>
            <person name="Ossowicki A."/>
            <person name="Rajewska M."/>
            <person name="Maciag T."/>
            <person name="Kaczynski Z."/>
            <person name="Czerwicka M."/>
            <person name="Jafra S."/>
        </authorList>
    </citation>
    <scope>NUCLEOTIDE SEQUENCE [LARGE SCALE GENOMIC DNA]</scope>
    <source>
        <strain evidence="11 12">A44</strain>
        <plasmid evidence="11 12">unnamed1</plasmid>
    </source>
</reference>
<dbReference type="GO" id="GO:0015293">
    <property type="term" value="F:symporter activity"/>
    <property type="evidence" value="ECO:0007669"/>
    <property type="project" value="UniProtKB-KW"/>
</dbReference>
<feature type="transmembrane region" description="Helical" evidence="9">
    <location>
        <begin position="430"/>
        <end position="448"/>
    </location>
</feature>
<keyword evidence="3" id="KW-0813">Transport</keyword>
<feature type="transmembrane region" description="Helical" evidence="9">
    <location>
        <begin position="59"/>
        <end position="78"/>
    </location>
</feature>
<dbReference type="EMBL" id="CP022605">
    <property type="protein sequence ID" value="ASV88793.1"/>
    <property type="molecule type" value="Genomic_DNA"/>
</dbReference>
<evidence type="ECO:0000259" key="10">
    <source>
        <dbReference type="PROSITE" id="PS50850"/>
    </source>
</evidence>
<feature type="transmembrane region" description="Helical" evidence="9">
    <location>
        <begin position="400"/>
        <end position="424"/>
    </location>
</feature>
<feature type="transmembrane region" description="Helical" evidence="9">
    <location>
        <begin position="119"/>
        <end position="137"/>
    </location>
</feature>
<evidence type="ECO:0000256" key="6">
    <source>
        <dbReference type="ARBA" id="ARBA00022847"/>
    </source>
</evidence>
<dbReference type="PROSITE" id="PS00216">
    <property type="entry name" value="SUGAR_TRANSPORT_1"/>
    <property type="match status" value="1"/>
</dbReference>
<keyword evidence="8 9" id="KW-0472">Membrane</keyword>
<evidence type="ECO:0000256" key="5">
    <source>
        <dbReference type="ARBA" id="ARBA00022692"/>
    </source>
</evidence>
<dbReference type="InterPro" id="IPR005829">
    <property type="entry name" value="Sugar_transporter_CS"/>
</dbReference>
<dbReference type="Proteomes" id="UP000215256">
    <property type="component" value="Plasmid unnamed1"/>
</dbReference>
<dbReference type="Pfam" id="PF07690">
    <property type="entry name" value="MFS_1"/>
    <property type="match status" value="1"/>
</dbReference>
<geneLocation type="plasmid" evidence="11 12">
    <name>unnamed1</name>
</geneLocation>
<dbReference type="PANTHER" id="PTHR43528">
    <property type="entry name" value="ALPHA-KETOGLUTARATE PERMEASE"/>
    <property type="match status" value="1"/>
</dbReference>
<protein>
    <submittedName>
        <fullName evidence="11">Sugar (And other) transporter family protein</fullName>
    </submittedName>
</protein>
<dbReference type="KEGG" id="och:CES85_3140"/>
<dbReference type="InterPro" id="IPR051084">
    <property type="entry name" value="H+-coupled_symporters"/>
</dbReference>
<comment type="subcellular location">
    <subcellularLocation>
        <location evidence="1">Cell membrane</location>
        <topology evidence="1">Multi-pass membrane protein</topology>
    </subcellularLocation>
</comment>
<dbReference type="PROSITE" id="PS50850">
    <property type="entry name" value="MFS"/>
    <property type="match status" value="1"/>
</dbReference>
<keyword evidence="7 9" id="KW-1133">Transmembrane helix</keyword>
<dbReference type="GO" id="GO:0005886">
    <property type="term" value="C:plasma membrane"/>
    <property type="evidence" value="ECO:0007669"/>
    <property type="project" value="UniProtKB-SubCell"/>
</dbReference>